<dbReference type="InterPro" id="IPR002933">
    <property type="entry name" value="Peptidase_M20"/>
</dbReference>
<dbReference type="SUPFAM" id="SSF53187">
    <property type="entry name" value="Zn-dependent exopeptidases"/>
    <property type="match status" value="1"/>
</dbReference>
<comment type="similarity">
    <text evidence="1 2">Belongs to the peptidase M20A family.</text>
</comment>
<dbReference type="AlphaFoldDB" id="A0A9P9G7P4"/>
<evidence type="ECO:0000313" key="5">
    <source>
        <dbReference type="Proteomes" id="UP000736672"/>
    </source>
</evidence>
<organism evidence="4 5">
    <name type="scientific">Fusarium solani</name>
    <name type="common">Filamentous fungus</name>
    <dbReference type="NCBI Taxonomy" id="169388"/>
    <lineage>
        <taxon>Eukaryota</taxon>
        <taxon>Fungi</taxon>
        <taxon>Dikarya</taxon>
        <taxon>Ascomycota</taxon>
        <taxon>Pezizomycotina</taxon>
        <taxon>Sordariomycetes</taxon>
        <taxon>Hypocreomycetidae</taxon>
        <taxon>Hypocreales</taxon>
        <taxon>Nectriaceae</taxon>
        <taxon>Fusarium</taxon>
        <taxon>Fusarium solani species complex</taxon>
    </lineage>
</organism>
<evidence type="ECO:0000256" key="2">
    <source>
        <dbReference type="PIRNR" id="PIRNR037226"/>
    </source>
</evidence>
<accession>A0A9P9G7P4</accession>
<dbReference type="PANTHER" id="PTHR30575">
    <property type="entry name" value="PEPTIDASE M20"/>
    <property type="match status" value="1"/>
</dbReference>
<dbReference type="Proteomes" id="UP000736672">
    <property type="component" value="Unassembled WGS sequence"/>
</dbReference>
<keyword evidence="5" id="KW-1185">Reference proteome</keyword>
<dbReference type="NCBIfam" id="TIGR01891">
    <property type="entry name" value="amidohydrolases"/>
    <property type="match status" value="1"/>
</dbReference>
<gene>
    <name evidence="4" type="ORF">B0J15DRAFT_570788</name>
</gene>
<dbReference type="InterPro" id="IPR017144">
    <property type="entry name" value="Xaa-Arg_dipeptidase"/>
</dbReference>
<protein>
    <recommendedName>
        <fullName evidence="2">Peptidase M20 domain-containing protein 2</fullName>
    </recommendedName>
</protein>
<dbReference type="Pfam" id="PF07687">
    <property type="entry name" value="M20_dimer"/>
    <property type="match status" value="1"/>
</dbReference>
<dbReference type="EMBL" id="JAGTJS010000025">
    <property type="protein sequence ID" value="KAH7234423.1"/>
    <property type="molecule type" value="Genomic_DNA"/>
</dbReference>
<proteinExistence type="inferred from homology"/>
<dbReference type="OrthoDB" id="6119954at2759"/>
<reference evidence="4" key="1">
    <citation type="journal article" date="2021" name="Nat. Commun.">
        <title>Genetic determinants of endophytism in the Arabidopsis root mycobiome.</title>
        <authorList>
            <person name="Mesny F."/>
            <person name="Miyauchi S."/>
            <person name="Thiergart T."/>
            <person name="Pickel B."/>
            <person name="Atanasova L."/>
            <person name="Karlsson M."/>
            <person name="Huettel B."/>
            <person name="Barry K.W."/>
            <person name="Haridas S."/>
            <person name="Chen C."/>
            <person name="Bauer D."/>
            <person name="Andreopoulos W."/>
            <person name="Pangilinan J."/>
            <person name="LaButti K."/>
            <person name="Riley R."/>
            <person name="Lipzen A."/>
            <person name="Clum A."/>
            <person name="Drula E."/>
            <person name="Henrissat B."/>
            <person name="Kohler A."/>
            <person name="Grigoriev I.V."/>
            <person name="Martin F.M."/>
            <person name="Hacquard S."/>
        </authorList>
    </citation>
    <scope>NUCLEOTIDE SEQUENCE</scope>
    <source>
        <strain evidence="4">FSSC 5 MPI-SDFR-AT-0091</strain>
    </source>
</reference>
<dbReference type="CDD" id="cd05672">
    <property type="entry name" value="M20_ACY1L2-like"/>
    <property type="match status" value="1"/>
</dbReference>
<dbReference type="InterPro" id="IPR036264">
    <property type="entry name" value="Bact_exopeptidase_dim_dom"/>
</dbReference>
<dbReference type="Gene3D" id="3.40.630.10">
    <property type="entry name" value="Zn peptidases"/>
    <property type="match status" value="1"/>
</dbReference>
<evidence type="ECO:0000259" key="3">
    <source>
        <dbReference type="Pfam" id="PF07687"/>
    </source>
</evidence>
<evidence type="ECO:0000256" key="1">
    <source>
        <dbReference type="ARBA" id="ARBA00006247"/>
    </source>
</evidence>
<dbReference type="InterPro" id="IPR017439">
    <property type="entry name" value="Amidohydrolase"/>
</dbReference>
<dbReference type="FunFam" id="3.30.70.360:FF:000004">
    <property type="entry name" value="Peptidase M20 domain-containing protein 2"/>
    <property type="match status" value="1"/>
</dbReference>
<evidence type="ECO:0000313" key="4">
    <source>
        <dbReference type="EMBL" id="KAH7234423.1"/>
    </source>
</evidence>
<comment type="caution">
    <text evidence="4">The sequence shown here is derived from an EMBL/GenBank/DDBJ whole genome shotgun (WGS) entry which is preliminary data.</text>
</comment>
<dbReference type="PIRSF" id="PIRSF037226">
    <property type="entry name" value="Amidohydrolase_ACY1L2_prd"/>
    <property type="match status" value="1"/>
</dbReference>
<feature type="domain" description="Peptidase M20 dimerisation" evidence="3">
    <location>
        <begin position="175"/>
        <end position="267"/>
    </location>
</feature>
<sequence length="397" mass="42564">MILSTEQIYDTISKSIETHSDDLASICKKVFITDPPLLTRLTSSSRSTKTQTYGLETSFEVEFGQGGKLVVFNAEYDALPGLGHACGHNLIATSSIAAFLATAEVLSHGKLKGRVRLLGTPAEEGGGGKIRLIEAGAYQGVDACLMAHPTGRLSPEGTRKVDGISAAKSSARRQLEVTFKGQNAHAGMSPWHGKNALDAVVSSYVNISLLRQQLPPSARVHGVIRAGGAEPNIIPDTTSLEYYLRESTVESIQDLSRKVEACFKAGAVGTGCTLECDWHSDKDYMELCPNAAISTEFTRHMKAFGREYLEDSGKPPMGASTDMGIHPMFSIGIEDPLVQPHTTEFAAAAGTKEALDSALDCGKGLAATACEILLGPELSNKAWEEFHRDVEPIIDRL</sequence>
<dbReference type="InterPro" id="IPR052030">
    <property type="entry name" value="Peptidase_M20/M20A_hydrolases"/>
</dbReference>
<dbReference type="GO" id="GO:0016805">
    <property type="term" value="F:dipeptidase activity"/>
    <property type="evidence" value="ECO:0007669"/>
    <property type="project" value="InterPro"/>
</dbReference>
<dbReference type="InterPro" id="IPR011650">
    <property type="entry name" value="Peptidase_M20_dimer"/>
</dbReference>
<dbReference type="Pfam" id="PF01546">
    <property type="entry name" value="Peptidase_M20"/>
    <property type="match status" value="1"/>
</dbReference>
<name>A0A9P9G7P4_FUSSL</name>
<dbReference type="Gene3D" id="3.30.70.360">
    <property type="match status" value="1"/>
</dbReference>
<dbReference type="PANTHER" id="PTHR30575:SF0">
    <property type="entry name" value="XAA-ARG DIPEPTIDASE"/>
    <property type="match status" value="1"/>
</dbReference>
<dbReference type="SUPFAM" id="SSF55031">
    <property type="entry name" value="Bacterial exopeptidase dimerisation domain"/>
    <property type="match status" value="1"/>
</dbReference>